<dbReference type="InterPro" id="IPR029787">
    <property type="entry name" value="Nucleotide_cyclase"/>
</dbReference>
<protein>
    <submittedName>
        <fullName evidence="5">PAS domain-containing protein</fullName>
    </submittedName>
</protein>
<feature type="domain" description="PAC" evidence="2">
    <location>
        <begin position="229"/>
        <end position="282"/>
    </location>
</feature>
<evidence type="ECO:0000313" key="5">
    <source>
        <dbReference type="EMBL" id="MFD2174122.1"/>
    </source>
</evidence>
<dbReference type="PROSITE" id="PS50113">
    <property type="entry name" value="PAC"/>
    <property type="match status" value="2"/>
</dbReference>
<dbReference type="SMART" id="SM00052">
    <property type="entry name" value="EAL"/>
    <property type="match status" value="1"/>
</dbReference>
<dbReference type="Pfam" id="PF00563">
    <property type="entry name" value="EAL"/>
    <property type="match status" value="1"/>
</dbReference>
<dbReference type="EMBL" id="JBHUIX010000009">
    <property type="protein sequence ID" value="MFD2174122.1"/>
    <property type="molecule type" value="Genomic_DNA"/>
</dbReference>
<gene>
    <name evidence="5" type="ORF">ACFSM0_08475</name>
</gene>
<evidence type="ECO:0000256" key="1">
    <source>
        <dbReference type="SAM" id="Coils"/>
    </source>
</evidence>
<dbReference type="PROSITE" id="PS50883">
    <property type="entry name" value="EAL"/>
    <property type="match status" value="1"/>
</dbReference>
<evidence type="ECO:0000259" key="3">
    <source>
        <dbReference type="PROSITE" id="PS50883"/>
    </source>
</evidence>
<dbReference type="InterPro" id="IPR013655">
    <property type="entry name" value="PAS_fold_3"/>
</dbReference>
<evidence type="ECO:0000259" key="4">
    <source>
        <dbReference type="PROSITE" id="PS50887"/>
    </source>
</evidence>
<dbReference type="InterPro" id="IPR013656">
    <property type="entry name" value="PAS_4"/>
</dbReference>
<dbReference type="SMART" id="SM00086">
    <property type="entry name" value="PAC"/>
    <property type="match status" value="5"/>
</dbReference>
<dbReference type="CDD" id="cd00130">
    <property type="entry name" value="PAS"/>
    <property type="match status" value="3"/>
</dbReference>
<dbReference type="InterPro" id="IPR001610">
    <property type="entry name" value="PAC"/>
</dbReference>
<dbReference type="Gene3D" id="3.30.450.20">
    <property type="entry name" value="PAS domain"/>
    <property type="match status" value="7"/>
</dbReference>
<dbReference type="Proteomes" id="UP001597413">
    <property type="component" value="Unassembled WGS sequence"/>
</dbReference>
<dbReference type="CDD" id="cd01949">
    <property type="entry name" value="GGDEF"/>
    <property type="match status" value="1"/>
</dbReference>
<comment type="caution">
    <text evidence="5">The sequence shown here is derived from an EMBL/GenBank/DDBJ whole genome shotgun (WGS) entry which is preliminary data.</text>
</comment>
<sequence length="1440" mass="159507">MVGGHADFEAVLSGFPGAMALVDAAGRLRWANPAFSRRFAGEGDPVGRALADLLPEAVLRRLMPALALAYDGPTRFRMTCDDGDDGPCPFDVSIWSVSTDAGPACADSADPSADPAPALYALQLVEALPGETGPGRLGLALARAEAELEAARAEADILRISSEASGIVAWHRFPELGYGEVGAHFGALLGYPPETRFDFQKFMELTHPDDRETVRNDFLAMSDGETQSYCHDFRMLRADGTWAWITARGQRVDRRDQGLPVMLCGALTDISDRKDSEAWVFQAFAEAQSARDAAATSAEMMRTAAALGGFGVWVDCPELGESWMNDEGYRQLGYEPGEFKADSTGFRSLYHPDDLPDAITLIEDMIVDRAPVFDNTARLRHKDGSYHWYRGIARKLDRSDKGLPFQIYGGLTCVDHLKANESRLSEALADAQKSRALAEERAELLRTSAICAEIGHFSICPETGEGWTPDETYQLFGFAPDAFPSTEAGWRGLIHPHDMPEAIAQAEAMKSGESDIYSHEHRRRHADGSWHWYRAVARKIDRSDQGLPYLLSGAIINIDSIKENERRLADSAAQAERARARLDNLADNAPGALFEYRLDASGHAELPYFSAKLPILLGVSAHALAEDASVIFTHMSAEHQAQIEDLIKTSKATNGSAMARFAVDDPQHGRRWLAVVAQPYCQSDAATIWFGNVLDVTEQVASEERAQIAAEELRRVHDRMMTMAEHTPGAIFEFHLPPGGEMSFAFFSPVLPELLGVDPAALHADMRTLFTHFPPEDEERAHDALEVSARTLSRFELEHRIDHPEHGMRWLHVSAQPFARPDGRIVWYGNTMDVTERVASEKRASEAADAVRQALERLAWIASIAPAGLYEFKRAADGTTSIPYASPYFEELMGLGYGFFQQDRSAKEVFDNVHSGDLDAFIGPQGLTATKMEFWNQRFRVEHPSRGEIWLANSATPRMLEDGSVVWTGALHDVTQDVRREAELRSAHLLAEEMRTENERQALHDGLTGLPNRRFYDKVLAQRIAETQDGQKRDCTLIRIDLDHFKYVNDTLGHEAGDLVLVRVAEVLQETLRASDFAARIGGDEFSILLRAGSNREEASAIVERLQARLSEPLLFEGRQCRFGASFGIAQTEDLGQMGSEIQLFADAALYRAKNTGRNRMEFFTPELHTNLLLDRRLAAELQEGLDRDEFVPFFQAQVAAETGMLTGVETLLRWQHPERGILAPDAFMHVAEQLRLVPEIDRVMMEKSRGALARWRARGLKVPKISFNVSAGRMNDPDVVQSARSMVDGETRVTFELLESIFVEEESDAFRFHLDAIREAGIEIEIDDFGSGHASIIGLMQIAPSALKIDRRIIDPVARDPRAASLVRAIIEIAETLGIGTVAEGVETEAQADILRGLGCDILQGYLFSMPLSAEDFARRQGFSGLSGIDGRTPMRRSS</sequence>
<feature type="domain" description="GGDEF" evidence="4">
    <location>
        <begin position="1033"/>
        <end position="1166"/>
    </location>
</feature>
<keyword evidence="1" id="KW-0175">Coiled coil</keyword>
<feature type="domain" description="EAL" evidence="3">
    <location>
        <begin position="1175"/>
        <end position="1426"/>
    </location>
</feature>
<keyword evidence="6" id="KW-1185">Reference proteome</keyword>
<dbReference type="PANTHER" id="PTHR44757:SF2">
    <property type="entry name" value="BIOFILM ARCHITECTURE MAINTENANCE PROTEIN MBAA"/>
    <property type="match status" value="1"/>
</dbReference>
<dbReference type="RefSeq" id="WP_377389256.1">
    <property type="nucleotide sequence ID" value="NZ_JBHUIX010000009.1"/>
</dbReference>
<accession>A0ABW5A714</accession>
<dbReference type="Gene3D" id="3.30.70.270">
    <property type="match status" value="1"/>
</dbReference>
<organism evidence="5 6">
    <name type="scientific">Rhodobacter lacus</name>
    <dbReference type="NCBI Taxonomy" id="1641972"/>
    <lineage>
        <taxon>Bacteria</taxon>
        <taxon>Pseudomonadati</taxon>
        <taxon>Pseudomonadota</taxon>
        <taxon>Alphaproteobacteria</taxon>
        <taxon>Rhodobacterales</taxon>
        <taxon>Rhodobacter group</taxon>
        <taxon>Rhodobacter</taxon>
    </lineage>
</organism>
<proteinExistence type="predicted"/>
<dbReference type="InterPro" id="IPR043128">
    <property type="entry name" value="Rev_trsase/Diguanyl_cyclase"/>
</dbReference>
<evidence type="ECO:0000313" key="6">
    <source>
        <dbReference type="Proteomes" id="UP001597413"/>
    </source>
</evidence>
<reference evidence="6" key="1">
    <citation type="journal article" date="2019" name="Int. J. Syst. Evol. Microbiol.">
        <title>The Global Catalogue of Microorganisms (GCM) 10K type strain sequencing project: providing services to taxonomists for standard genome sequencing and annotation.</title>
        <authorList>
            <consortium name="The Broad Institute Genomics Platform"/>
            <consortium name="The Broad Institute Genome Sequencing Center for Infectious Disease"/>
            <person name="Wu L."/>
            <person name="Ma J."/>
        </authorList>
    </citation>
    <scope>NUCLEOTIDE SEQUENCE [LARGE SCALE GENOMIC DNA]</scope>
    <source>
        <strain evidence="6">CCUG 55131</strain>
    </source>
</reference>
<dbReference type="PANTHER" id="PTHR44757">
    <property type="entry name" value="DIGUANYLATE CYCLASE DGCP"/>
    <property type="match status" value="1"/>
</dbReference>
<dbReference type="InterPro" id="IPR052155">
    <property type="entry name" value="Biofilm_reg_signaling"/>
</dbReference>
<dbReference type="SMART" id="SM00091">
    <property type="entry name" value="PAS"/>
    <property type="match status" value="4"/>
</dbReference>
<dbReference type="Pfam" id="PF00990">
    <property type="entry name" value="GGDEF"/>
    <property type="match status" value="1"/>
</dbReference>
<dbReference type="Pfam" id="PF08447">
    <property type="entry name" value="PAS_3"/>
    <property type="match status" value="4"/>
</dbReference>
<dbReference type="Pfam" id="PF08448">
    <property type="entry name" value="PAS_4"/>
    <property type="match status" value="1"/>
</dbReference>
<dbReference type="InterPro" id="IPR000700">
    <property type="entry name" value="PAS-assoc_C"/>
</dbReference>
<dbReference type="SUPFAM" id="SSF141868">
    <property type="entry name" value="EAL domain-like"/>
    <property type="match status" value="1"/>
</dbReference>
<feature type="domain" description="PAC" evidence="2">
    <location>
        <begin position="795"/>
        <end position="846"/>
    </location>
</feature>
<dbReference type="InterPro" id="IPR001633">
    <property type="entry name" value="EAL_dom"/>
</dbReference>
<dbReference type="SUPFAM" id="SSF55785">
    <property type="entry name" value="PYP-like sensor domain (PAS domain)"/>
    <property type="match status" value="6"/>
</dbReference>
<dbReference type="InterPro" id="IPR000160">
    <property type="entry name" value="GGDEF_dom"/>
</dbReference>
<dbReference type="NCBIfam" id="TIGR00229">
    <property type="entry name" value="sensory_box"/>
    <property type="match status" value="2"/>
</dbReference>
<dbReference type="InterPro" id="IPR035965">
    <property type="entry name" value="PAS-like_dom_sf"/>
</dbReference>
<evidence type="ECO:0000259" key="2">
    <source>
        <dbReference type="PROSITE" id="PS50113"/>
    </source>
</evidence>
<name>A0ABW5A714_9RHOB</name>
<dbReference type="InterPro" id="IPR000014">
    <property type="entry name" value="PAS"/>
</dbReference>
<dbReference type="SMART" id="SM00267">
    <property type="entry name" value="GGDEF"/>
    <property type="match status" value="1"/>
</dbReference>
<dbReference type="CDD" id="cd01948">
    <property type="entry name" value="EAL"/>
    <property type="match status" value="1"/>
</dbReference>
<dbReference type="SUPFAM" id="SSF55073">
    <property type="entry name" value="Nucleotide cyclase"/>
    <property type="match status" value="1"/>
</dbReference>
<feature type="coiled-coil region" evidence="1">
    <location>
        <begin position="414"/>
        <end position="448"/>
    </location>
</feature>
<dbReference type="InterPro" id="IPR035919">
    <property type="entry name" value="EAL_sf"/>
</dbReference>
<dbReference type="PROSITE" id="PS50887">
    <property type="entry name" value="GGDEF"/>
    <property type="match status" value="1"/>
</dbReference>
<dbReference type="Gene3D" id="3.20.20.450">
    <property type="entry name" value="EAL domain"/>
    <property type="match status" value="1"/>
</dbReference>
<feature type="coiled-coil region" evidence="1">
    <location>
        <begin position="558"/>
        <end position="588"/>
    </location>
</feature>
<dbReference type="NCBIfam" id="TIGR00254">
    <property type="entry name" value="GGDEF"/>
    <property type="match status" value="1"/>
</dbReference>